<keyword evidence="5 6" id="KW-0833">Ubl conjugation pathway</keyword>
<accession>D4DDR9</accession>
<dbReference type="SMART" id="SM00119">
    <property type="entry name" value="HECTc"/>
    <property type="match status" value="1"/>
</dbReference>
<sequence length="1360" mass="154643">MTDTATQNLGIVHYIYLPANNSLLDRDGALYLEFMDFPVFMAFLLLITICESSFSRLIIKDVPWCGNLRDPQRFNRNISEADSSTSMEATSSRHNSTGLRGDKKEDRERVYASFFGQLITAGVPPHDASSLTGVNRRTITYSTAIYQALSAMFPSFTGNTRRPRQVNLSTRSTNPFSGTPVKRQPPSVHGAQATLAIAQQERAQRQLERERLTSSRTIQRTWRGYKSRKTTWSVWRKDWDNHEKARGVGYHTAAEQQGSAYSSSLECAKQLQLLLQFAQTTSQEDAVRLVYFSKCFQRTVESTSLSTEGEWTTMLSRLMVTTLDILKASSRISSISFSIDDLLQLLVFLTRLIPKQMARQARKYYDVMAKLTTRLKPSSGQIAVGLTRDNIAEAVLALLQPITSETLVVYEWFARTYLTLPHLQDYLGTISDIAAQVNYKLLASVISTNLLSSQSFLHAEQVEPRNWLLAYFIYFHRHALGEQALNQTPEVLFVKVVSMLLGSAATYISQRLDPDEFGDTQSSQELKPLPPFVKNEVLTLVNQNSITHLLSIAGKEQAAENDVHQTSEDDAKSLATYALTLLRIFPKRGDEIRMWLYLGSASDHANSQSSTSKLPAIKFFWQASRATRVYHNVSHNPNGILEMLLLPTIREDEDSQRQWSDQEQQWTVILIFLELYTFLLKVLDDDEFFSEANNNKYTSWTKESSLALGDVKELTVFLTNLAFTLYWNSSELSAAETTEKAFEMREYFSVSGPHEPNQTVARKLQSKNLGGATGIPLHYFKGLVTGLLRMIHERDSRRRFLPDGHWLMTDRFDMTGFIPTVVAEEEKRHQLQDEDDESEPEGEDIEEALHSSLGLVGTSREQNIRRMEILRRRQQQTSRRKELEAVAPRLEILRNMPFSIPFTTRVQIFREFIYRDQVRRRKGYVDPDAWRLSIAQGASGITEEGIAMARDILSKHHADIRRENLFEDAFEQFYPLGEAFKEPIQITFIDQFDTVEAGIDGGGVTKEFLTSIINDAFNPSGTLSMFTENDEHLLYPNPTSVEQQKAQLREAGIIERSPEWNEHIRELLKRYEFLGRIIGKCLYEGILVDVSFANFFLLKWALTGGTGSASRESAYRANLNDVQDLDKSLYQGLLQLKNYPGNVEDFALNFTVTDTVSVPDEKGKEKTQTITRELKPGGSNIPVTNQNRLVYISYIARHRLQLQPYLQTNAFLQGLGQIIQPSWLSMFNQGELQRLVGGDAIEIDVNDLRRNTVYSGIYVLGDDQQDHPTIKLFWEVLEAMPNKDRQKVLKFVTSTPRAPLLGFSHLNPRFSIRDSSSDEERLPSASTCANLLKLPRYTNANTLREKLMYAVNSGAGFDLS</sequence>
<evidence type="ECO:0000256" key="4">
    <source>
        <dbReference type="ARBA" id="ARBA00022679"/>
    </source>
</evidence>
<dbReference type="GO" id="GO:0061630">
    <property type="term" value="F:ubiquitin protein ligase activity"/>
    <property type="evidence" value="ECO:0007669"/>
    <property type="project" value="UniProtKB-EC"/>
</dbReference>
<dbReference type="HOGENOM" id="CLU_002173_2_4_1"/>
<feature type="region of interest" description="Disordered" evidence="7">
    <location>
        <begin position="78"/>
        <end position="104"/>
    </location>
</feature>
<gene>
    <name evidence="9" type="ORF">TRV_05281</name>
</gene>
<dbReference type="SUPFAM" id="SSF56204">
    <property type="entry name" value="Hect, E3 ligase catalytic domain"/>
    <property type="match status" value="1"/>
</dbReference>
<dbReference type="KEGG" id="tve:TRV_05281"/>
<comment type="catalytic activity">
    <reaction evidence="1">
        <text>S-ubiquitinyl-[E2 ubiquitin-conjugating enzyme]-L-cysteine + [acceptor protein]-L-lysine = [E2 ubiquitin-conjugating enzyme]-L-cysteine + N(6)-ubiquitinyl-[acceptor protein]-L-lysine.</text>
        <dbReference type="EC" id="2.3.2.26"/>
    </reaction>
</comment>
<dbReference type="Gene3D" id="3.30.2160.10">
    <property type="entry name" value="Hect, E3 ligase catalytic domain"/>
    <property type="match status" value="1"/>
</dbReference>
<dbReference type="Gene3D" id="3.90.1750.10">
    <property type="entry name" value="Hect, E3 ligase catalytic domains"/>
    <property type="match status" value="1"/>
</dbReference>
<dbReference type="InterPro" id="IPR000569">
    <property type="entry name" value="HECT_dom"/>
</dbReference>
<feature type="region of interest" description="Disordered" evidence="7">
    <location>
        <begin position="157"/>
        <end position="188"/>
    </location>
</feature>
<evidence type="ECO:0000313" key="10">
    <source>
        <dbReference type="Proteomes" id="UP000008383"/>
    </source>
</evidence>
<dbReference type="PANTHER" id="PTHR45700:SF2">
    <property type="entry name" value="UBIQUITIN-PROTEIN LIGASE E3C"/>
    <property type="match status" value="1"/>
</dbReference>
<dbReference type="GO" id="GO:0006511">
    <property type="term" value="P:ubiquitin-dependent protein catabolic process"/>
    <property type="evidence" value="ECO:0007669"/>
    <property type="project" value="TreeGrafter"/>
</dbReference>
<dbReference type="RefSeq" id="XP_003020604.1">
    <property type="nucleotide sequence ID" value="XM_003020558.1"/>
</dbReference>
<dbReference type="GeneID" id="9577321"/>
<organism evidence="9 10">
    <name type="scientific">Trichophyton verrucosum (strain HKI 0517)</name>
    <dbReference type="NCBI Taxonomy" id="663202"/>
    <lineage>
        <taxon>Eukaryota</taxon>
        <taxon>Fungi</taxon>
        <taxon>Dikarya</taxon>
        <taxon>Ascomycota</taxon>
        <taxon>Pezizomycotina</taxon>
        <taxon>Eurotiomycetes</taxon>
        <taxon>Eurotiomycetidae</taxon>
        <taxon>Onygenales</taxon>
        <taxon>Arthrodermataceae</taxon>
        <taxon>Trichophyton</taxon>
    </lineage>
</organism>
<dbReference type="PROSITE" id="PS50237">
    <property type="entry name" value="HECT"/>
    <property type="match status" value="1"/>
</dbReference>
<keyword evidence="10" id="KW-1185">Reference proteome</keyword>
<dbReference type="Pfam" id="PF00632">
    <property type="entry name" value="HECT"/>
    <property type="match status" value="1"/>
</dbReference>
<feature type="compositionally biased region" description="Polar residues" evidence="7">
    <location>
        <begin position="78"/>
        <end position="98"/>
    </location>
</feature>
<feature type="domain" description="HECT" evidence="8">
    <location>
        <begin position="980"/>
        <end position="1360"/>
    </location>
</feature>
<comment type="pathway">
    <text evidence="2">Protein modification; protein ubiquitination.</text>
</comment>
<evidence type="ECO:0000256" key="2">
    <source>
        <dbReference type="ARBA" id="ARBA00004906"/>
    </source>
</evidence>
<keyword evidence="4" id="KW-0808">Transferase</keyword>
<evidence type="ECO:0000259" key="8">
    <source>
        <dbReference type="PROSITE" id="PS50237"/>
    </source>
</evidence>
<evidence type="ECO:0000256" key="6">
    <source>
        <dbReference type="PROSITE-ProRule" id="PRU00104"/>
    </source>
</evidence>
<dbReference type="CDD" id="cd00078">
    <property type="entry name" value="HECTc"/>
    <property type="match status" value="1"/>
</dbReference>
<dbReference type="Proteomes" id="UP000008383">
    <property type="component" value="Unassembled WGS sequence"/>
</dbReference>
<dbReference type="GO" id="GO:0000209">
    <property type="term" value="P:protein polyubiquitination"/>
    <property type="evidence" value="ECO:0007669"/>
    <property type="project" value="InterPro"/>
</dbReference>
<dbReference type="EC" id="2.3.2.26" evidence="3"/>
<evidence type="ECO:0000313" key="9">
    <source>
        <dbReference type="EMBL" id="EFE39986.1"/>
    </source>
</evidence>
<evidence type="ECO:0000256" key="1">
    <source>
        <dbReference type="ARBA" id="ARBA00000885"/>
    </source>
</evidence>
<name>D4DDR9_TRIVH</name>
<evidence type="ECO:0000256" key="3">
    <source>
        <dbReference type="ARBA" id="ARBA00012485"/>
    </source>
</evidence>
<dbReference type="InterPro" id="IPR044611">
    <property type="entry name" value="E3A/B/C-like"/>
</dbReference>
<feature type="compositionally biased region" description="Polar residues" evidence="7">
    <location>
        <begin position="157"/>
        <end position="177"/>
    </location>
</feature>
<dbReference type="CDD" id="cd23767">
    <property type="entry name" value="IQCD"/>
    <property type="match status" value="1"/>
</dbReference>
<dbReference type="FunFam" id="3.30.2410.10:FF:000017">
    <property type="entry name" value="E3 ubiquitin-protein ligase UPL7"/>
    <property type="match status" value="1"/>
</dbReference>
<dbReference type="PANTHER" id="PTHR45700">
    <property type="entry name" value="UBIQUITIN-PROTEIN LIGASE E3C"/>
    <property type="match status" value="1"/>
</dbReference>
<dbReference type="FunFam" id="3.30.2160.10:FF:000015">
    <property type="entry name" value="IQ and HECT domain protein"/>
    <property type="match status" value="1"/>
</dbReference>
<evidence type="ECO:0000256" key="5">
    <source>
        <dbReference type="ARBA" id="ARBA00022786"/>
    </source>
</evidence>
<comment type="caution">
    <text evidence="9">The sequence shown here is derived from an EMBL/GenBank/DDBJ whole genome shotgun (WGS) entry which is preliminary data.</text>
</comment>
<reference evidence="10" key="1">
    <citation type="journal article" date="2011" name="Genome Biol.">
        <title>Comparative and functional genomics provide insights into the pathogenicity of dermatophytic fungi.</title>
        <authorList>
            <person name="Burmester A."/>
            <person name="Shelest E."/>
            <person name="Gloeckner G."/>
            <person name="Heddergott C."/>
            <person name="Schindler S."/>
            <person name="Staib P."/>
            <person name="Heidel A."/>
            <person name="Felder M."/>
            <person name="Petzold A."/>
            <person name="Szafranski K."/>
            <person name="Feuermann M."/>
            <person name="Pedruzzi I."/>
            <person name="Priebe S."/>
            <person name="Groth M."/>
            <person name="Winkler R."/>
            <person name="Li W."/>
            <person name="Kniemeyer O."/>
            <person name="Schroeckh V."/>
            <person name="Hertweck C."/>
            <person name="Hube B."/>
            <person name="White T.C."/>
            <person name="Platzer M."/>
            <person name="Guthke R."/>
            <person name="Heitman J."/>
            <person name="Woestemeyer J."/>
            <person name="Zipfel P.F."/>
            <person name="Monod M."/>
            <person name="Brakhage A.A."/>
        </authorList>
    </citation>
    <scope>NUCLEOTIDE SEQUENCE [LARGE SCALE GENOMIC DNA]</scope>
    <source>
        <strain evidence="10">HKI 0517</strain>
    </source>
</reference>
<dbReference type="InterPro" id="IPR035983">
    <property type="entry name" value="Hect_E3_ubiquitin_ligase"/>
</dbReference>
<proteinExistence type="predicted"/>
<dbReference type="EMBL" id="ACYE01000271">
    <property type="protein sequence ID" value="EFE39986.1"/>
    <property type="molecule type" value="Genomic_DNA"/>
</dbReference>
<protein>
    <recommendedName>
        <fullName evidence="3">HECT-type E3 ubiquitin transferase</fullName>
        <ecNumber evidence="3">2.3.2.26</ecNumber>
    </recommendedName>
</protein>
<evidence type="ECO:0000256" key="7">
    <source>
        <dbReference type="SAM" id="MobiDB-lite"/>
    </source>
</evidence>
<dbReference type="Gene3D" id="3.30.2410.10">
    <property type="entry name" value="Hect, E3 ligase catalytic domain"/>
    <property type="match status" value="1"/>
</dbReference>
<dbReference type="OrthoDB" id="8068875at2759"/>
<feature type="active site" description="Glycyl thioester intermediate" evidence="6">
    <location>
        <position position="1328"/>
    </location>
</feature>